<reference evidence="2" key="1">
    <citation type="journal article" date="2024" name="Front. Bioeng. Biotechnol.">
        <title>Genome-scale model development and genomic sequencing of the oleaginous clade Lipomyces.</title>
        <authorList>
            <person name="Czajka J.J."/>
            <person name="Han Y."/>
            <person name="Kim J."/>
            <person name="Mondo S.J."/>
            <person name="Hofstad B.A."/>
            <person name="Robles A."/>
            <person name="Haridas S."/>
            <person name="Riley R."/>
            <person name="LaButti K."/>
            <person name="Pangilinan J."/>
            <person name="Andreopoulos W."/>
            <person name="Lipzen A."/>
            <person name="Yan J."/>
            <person name="Wang M."/>
            <person name="Ng V."/>
            <person name="Grigoriev I.V."/>
            <person name="Spatafora J.W."/>
            <person name="Magnuson J.K."/>
            <person name="Baker S.E."/>
            <person name="Pomraning K.R."/>
        </authorList>
    </citation>
    <scope>NUCLEOTIDE SEQUENCE [LARGE SCALE GENOMIC DNA]</scope>
    <source>
        <strain evidence="2">CBS 10300</strain>
    </source>
</reference>
<protein>
    <submittedName>
        <fullName evidence="1">Uncharacterized protein</fullName>
    </submittedName>
</protein>
<evidence type="ECO:0000313" key="1">
    <source>
        <dbReference type="EMBL" id="KAK9324944.1"/>
    </source>
</evidence>
<proteinExistence type="predicted"/>
<comment type="caution">
    <text evidence="1">The sequence shown here is derived from an EMBL/GenBank/DDBJ whole genome shotgun (WGS) entry which is preliminary data.</text>
</comment>
<dbReference type="EMBL" id="MU970045">
    <property type="protein sequence ID" value="KAK9324944.1"/>
    <property type="molecule type" value="Genomic_DNA"/>
</dbReference>
<name>A0ACC3TUT0_9ASCO</name>
<organism evidence="1 2">
    <name type="scientific">Lipomyces orientalis</name>
    <dbReference type="NCBI Taxonomy" id="1233043"/>
    <lineage>
        <taxon>Eukaryota</taxon>
        <taxon>Fungi</taxon>
        <taxon>Dikarya</taxon>
        <taxon>Ascomycota</taxon>
        <taxon>Saccharomycotina</taxon>
        <taxon>Lipomycetes</taxon>
        <taxon>Lipomycetales</taxon>
        <taxon>Lipomycetaceae</taxon>
        <taxon>Lipomyces</taxon>
    </lineage>
</organism>
<dbReference type="Proteomes" id="UP001489719">
    <property type="component" value="Unassembled WGS sequence"/>
</dbReference>
<gene>
    <name evidence="1" type="ORF">V1517DRAFT_316155</name>
</gene>
<evidence type="ECO:0000313" key="2">
    <source>
        <dbReference type="Proteomes" id="UP001489719"/>
    </source>
</evidence>
<sequence length="101" mass="11299">MFLFTRNGDGLTKREKRYITQSSFSPSSESVTGSLVLTAYTSAELIHHFRVTDVRLVISMPECLDSHAVWREALLFKLPTTLRDEDAAPLMCTGSTVFDAL</sequence>
<keyword evidence="2" id="KW-1185">Reference proteome</keyword>
<accession>A0ACC3TUT0</accession>